<evidence type="ECO:0000313" key="2">
    <source>
        <dbReference type="Proteomes" id="UP000008144"/>
    </source>
</evidence>
<reference evidence="1" key="2">
    <citation type="journal article" date="2008" name="Genome Biol.">
        <title>Improved genome assembly and evidence-based global gene model set for the chordate Ciona intestinalis: new insight into intron and operon populations.</title>
        <authorList>
            <person name="Satou Y."/>
            <person name="Mineta K."/>
            <person name="Ogasawara M."/>
            <person name="Sasakura Y."/>
            <person name="Shoguchi E."/>
            <person name="Ueno K."/>
            <person name="Yamada L."/>
            <person name="Matsumoto J."/>
            <person name="Wasserscheid J."/>
            <person name="Dewar K."/>
            <person name="Wiley G.B."/>
            <person name="Macmil S.L."/>
            <person name="Roe B.A."/>
            <person name="Zeller R.W."/>
            <person name="Hastings K.E."/>
            <person name="Lemaire P."/>
            <person name="Lindquist E."/>
            <person name="Endo T."/>
            <person name="Hotta K."/>
            <person name="Inaba K."/>
        </authorList>
    </citation>
    <scope>NUCLEOTIDE SEQUENCE [LARGE SCALE GENOMIC DNA]</scope>
    <source>
        <strain evidence="1">wild type</strain>
    </source>
</reference>
<reference evidence="1" key="4">
    <citation type="submission" date="2025-09" db="UniProtKB">
        <authorList>
            <consortium name="Ensembl"/>
        </authorList>
    </citation>
    <scope>IDENTIFICATION</scope>
</reference>
<keyword evidence="2" id="KW-1185">Reference proteome</keyword>
<reference evidence="1" key="3">
    <citation type="submission" date="2025-08" db="UniProtKB">
        <authorList>
            <consortium name="Ensembl"/>
        </authorList>
    </citation>
    <scope>IDENTIFICATION</scope>
</reference>
<dbReference type="Proteomes" id="UP000008144">
    <property type="component" value="Chromosome 8"/>
</dbReference>
<accession>H2XQ92</accession>
<dbReference type="InParanoid" id="H2XQ92"/>
<dbReference type="HOGENOM" id="CLU_2866970_0_0_1"/>
<name>H2XQ92_CIOIN</name>
<sequence>MFQATNVIRLGWYYRSTACIVVFLLGPESLSCCSAYIRLQLGQIVRYFHSNKNIVLWTLNLFYV</sequence>
<evidence type="ECO:0000313" key="1">
    <source>
        <dbReference type="Ensembl" id="ENSCINP00000031826.1"/>
    </source>
</evidence>
<proteinExistence type="predicted"/>
<dbReference type="EMBL" id="EAAA01002690">
    <property type="status" value="NOT_ANNOTATED_CDS"/>
    <property type="molecule type" value="Genomic_DNA"/>
</dbReference>
<reference evidence="2" key="1">
    <citation type="journal article" date="2002" name="Science">
        <title>The draft genome of Ciona intestinalis: insights into chordate and vertebrate origins.</title>
        <authorList>
            <person name="Dehal P."/>
            <person name="Satou Y."/>
            <person name="Campbell R.K."/>
            <person name="Chapman J."/>
            <person name="Degnan B."/>
            <person name="De Tomaso A."/>
            <person name="Davidson B."/>
            <person name="Di Gregorio A."/>
            <person name="Gelpke M."/>
            <person name="Goodstein D.M."/>
            <person name="Harafuji N."/>
            <person name="Hastings K.E."/>
            <person name="Ho I."/>
            <person name="Hotta K."/>
            <person name="Huang W."/>
            <person name="Kawashima T."/>
            <person name="Lemaire P."/>
            <person name="Martinez D."/>
            <person name="Meinertzhagen I.A."/>
            <person name="Necula S."/>
            <person name="Nonaka M."/>
            <person name="Putnam N."/>
            <person name="Rash S."/>
            <person name="Saiga H."/>
            <person name="Satake M."/>
            <person name="Terry A."/>
            <person name="Yamada L."/>
            <person name="Wang H.G."/>
            <person name="Awazu S."/>
            <person name="Azumi K."/>
            <person name="Boore J."/>
            <person name="Branno M."/>
            <person name="Chin-Bow S."/>
            <person name="DeSantis R."/>
            <person name="Doyle S."/>
            <person name="Francino P."/>
            <person name="Keys D.N."/>
            <person name="Haga S."/>
            <person name="Hayashi H."/>
            <person name="Hino K."/>
            <person name="Imai K.S."/>
            <person name="Inaba K."/>
            <person name="Kano S."/>
            <person name="Kobayashi K."/>
            <person name="Kobayashi M."/>
            <person name="Lee B.I."/>
            <person name="Makabe K.W."/>
            <person name="Manohar C."/>
            <person name="Matassi G."/>
            <person name="Medina M."/>
            <person name="Mochizuki Y."/>
            <person name="Mount S."/>
            <person name="Morishita T."/>
            <person name="Miura S."/>
            <person name="Nakayama A."/>
            <person name="Nishizaka S."/>
            <person name="Nomoto H."/>
            <person name="Ohta F."/>
            <person name="Oishi K."/>
            <person name="Rigoutsos I."/>
            <person name="Sano M."/>
            <person name="Sasaki A."/>
            <person name="Sasakura Y."/>
            <person name="Shoguchi E."/>
            <person name="Shin-i T."/>
            <person name="Spagnuolo A."/>
            <person name="Stainier D."/>
            <person name="Suzuki M.M."/>
            <person name="Tassy O."/>
            <person name="Takatori N."/>
            <person name="Tokuoka M."/>
            <person name="Yagi K."/>
            <person name="Yoshizaki F."/>
            <person name="Wada S."/>
            <person name="Zhang C."/>
            <person name="Hyatt P.D."/>
            <person name="Larimer F."/>
            <person name="Detter C."/>
            <person name="Doggett N."/>
            <person name="Glavina T."/>
            <person name="Hawkins T."/>
            <person name="Richardson P."/>
            <person name="Lucas S."/>
            <person name="Kohara Y."/>
            <person name="Levine M."/>
            <person name="Satoh N."/>
            <person name="Rokhsar D.S."/>
        </authorList>
    </citation>
    <scope>NUCLEOTIDE SEQUENCE [LARGE SCALE GENOMIC DNA]</scope>
</reference>
<dbReference type="Ensembl" id="ENSCINT00000033600.1">
    <property type="protein sequence ID" value="ENSCINP00000031826.1"/>
    <property type="gene ID" value="ENSCING00000021334.1"/>
</dbReference>
<organism evidence="1 2">
    <name type="scientific">Ciona intestinalis</name>
    <name type="common">Transparent sea squirt</name>
    <name type="synonym">Ascidia intestinalis</name>
    <dbReference type="NCBI Taxonomy" id="7719"/>
    <lineage>
        <taxon>Eukaryota</taxon>
        <taxon>Metazoa</taxon>
        <taxon>Chordata</taxon>
        <taxon>Tunicata</taxon>
        <taxon>Ascidiacea</taxon>
        <taxon>Phlebobranchia</taxon>
        <taxon>Cionidae</taxon>
        <taxon>Ciona</taxon>
    </lineage>
</organism>
<dbReference type="AlphaFoldDB" id="H2XQ92"/>
<protein>
    <submittedName>
        <fullName evidence="1">Uncharacterized protein</fullName>
    </submittedName>
</protein>